<reference evidence="2 3" key="1">
    <citation type="submission" date="2020-06" db="EMBL/GenBank/DDBJ databases">
        <title>Draft genome of Uliginosibacterium sp. IMCC34675.</title>
        <authorList>
            <person name="Song J."/>
        </authorList>
    </citation>
    <scope>NUCLEOTIDE SEQUENCE [LARGE SCALE GENOMIC DNA]</scope>
    <source>
        <strain evidence="2 3">IMCC34675</strain>
    </source>
</reference>
<accession>A0ABX2IE89</accession>
<dbReference type="RefSeq" id="WP_170021454.1">
    <property type="nucleotide sequence ID" value="NZ_JABCSC020000002.1"/>
</dbReference>
<organism evidence="2 3">
    <name type="scientific">Uliginosibacterium aquaticum</name>
    <dbReference type="NCBI Taxonomy" id="2731212"/>
    <lineage>
        <taxon>Bacteria</taxon>
        <taxon>Pseudomonadati</taxon>
        <taxon>Pseudomonadota</taxon>
        <taxon>Betaproteobacteria</taxon>
        <taxon>Rhodocyclales</taxon>
        <taxon>Zoogloeaceae</taxon>
        <taxon>Uliginosibacterium</taxon>
    </lineage>
</organism>
<feature type="signal peptide" evidence="1">
    <location>
        <begin position="1"/>
        <end position="19"/>
    </location>
</feature>
<evidence type="ECO:0000256" key="1">
    <source>
        <dbReference type="SAM" id="SignalP"/>
    </source>
</evidence>
<sequence length="234" mass="25638">MFKPALIFSFLLATGIANAADPFTDAMLKAYAPYRAALFKTNQTSQPDAQQAIAQARTSWASILKQFMVKAPPPYDRDTQFADSLAEVSKVYDKAAAEIDKGQLIEAHETLEEARDVMAQLRARNNVIVFSDHMNAYHAQMEHVLIEGPKILDGANGFLELTAQTGALEMLANKLASEASADLRGNEEFKTSCAAVQKSVTDLKAALFSQDKAKVKEALGKIKVPYSKMFIKFG</sequence>
<comment type="caution">
    <text evidence="2">The sequence shown here is derived from an EMBL/GenBank/DDBJ whole genome shotgun (WGS) entry which is preliminary data.</text>
</comment>
<keyword evidence="3" id="KW-1185">Reference proteome</keyword>
<proteinExistence type="predicted"/>
<dbReference type="EMBL" id="JABCSC020000002">
    <property type="protein sequence ID" value="NSL54961.1"/>
    <property type="molecule type" value="Genomic_DNA"/>
</dbReference>
<evidence type="ECO:0008006" key="4">
    <source>
        <dbReference type="Google" id="ProtNLM"/>
    </source>
</evidence>
<evidence type="ECO:0000313" key="2">
    <source>
        <dbReference type="EMBL" id="NSL54961.1"/>
    </source>
</evidence>
<protein>
    <recommendedName>
        <fullName evidence="4">DUF3829 domain-containing protein</fullName>
    </recommendedName>
</protein>
<evidence type="ECO:0000313" key="3">
    <source>
        <dbReference type="Proteomes" id="UP000778523"/>
    </source>
</evidence>
<gene>
    <name evidence="2" type="ORF">HJ583_007990</name>
</gene>
<dbReference type="Proteomes" id="UP000778523">
    <property type="component" value="Unassembled WGS sequence"/>
</dbReference>
<feature type="chain" id="PRO_5045500680" description="DUF3829 domain-containing protein" evidence="1">
    <location>
        <begin position="20"/>
        <end position="234"/>
    </location>
</feature>
<name>A0ABX2IE89_9RHOO</name>
<keyword evidence="1" id="KW-0732">Signal</keyword>